<evidence type="ECO:0000313" key="3">
    <source>
        <dbReference type="Proteomes" id="UP000019754"/>
    </source>
</evidence>
<feature type="domain" description="AB hydrolase-1" evidence="1">
    <location>
        <begin position="68"/>
        <end position="315"/>
    </location>
</feature>
<dbReference type="Proteomes" id="UP000019754">
    <property type="component" value="Unassembled WGS sequence"/>
</dbReference>
<accession>A0A022L121</accession>
<dbReference type="SUPFAM" id="SSF53474">
    <property type="entry name" value="alpha/beta-Hydrolases"/>
    <property type="match status" value="1"/>
</dbReference>
<dbReference type="PANTHER" id="PTHR42886">
    <property type="entry name" value="RE40534P-RELATED"/>
    <property type="match status" value="1"/>
</dbReference>
<keyword evidence="3" id="KW-1185">Reference proteome</keyword>
<dbReference type="Gene3D" id="3.40.50.1820">
    <property type="entry name" value="alpha/beta hydrolase"/>
    <property type="match status" value="1"/>
</dbReference>
<evidence type="ECO:0000313" key="2">
    <source>
        <dbReference type="EMBL" id="EYT50941.1"/>
    </source>
</evidence>
<dbReference type="Pfam" id="PF12697">
    <property type="entry name" value="Abhydrolase_6"/>
    <property type="match status" value="1"/>
</dbReference>
<dbReference type="InterPro" id="IPR000073">
    <property type="entry name" value="AB_hydrolase_1"/>
</dbReference>
<name>A0A022L121_9MICO</name>
<evidence type="ECO:0000259" key="1">
    <source>
        <dbReference type="Pfam" id="PF12697"/>
    </source>
</evidence>
<sequence>MSQAHLGSDTYRAGMTPFVQNSAFVRTADGRRLHALSLHADGEASTGAADAAAATATATTTSAAGTLVVLEAGLGVGGRFWGPVHRSLAAIPGLTVVAYDRAGHGHSDPDRAARTLQRLADDLEAVARAFPHDRLMLVGHSWGGPIVRTFAARLRAQGTPPAGVVLVDPADENCDLYFALVTRVSGMLQDVLYLPLALTGLLRPLGRVVMQALPSADLEAAAWASSTVRAARATIAENRRFTAEMRRLRTSPPDLGDAPTTFISGSSAEALEDEMRRAMNEAHRHSAALLPRGRVVEAHRSGHMVPISEPELVVAEVRALTNR</sequence>
<comment type="caution">
    <text evidence="2">The sequence shown here is derived from an EMBL/GenBank/DDBJ whole genome shotgun (WGS) entry which is preliminary data.</text>
</comment>
<dbReference type="EMBL" id="AORC01000002">
    <property type="protein sequence ID" value="EYT50941.1"/>
    <property type="molecule type" value="Genomic_DNA"/>
</dbReference>
<organism evidence="2 3">
    <name type="scientific">Brachybacterium muris UCD-AY4</name>
    <dbReference type="NCBI Taxonomy" id="1249481"/>
    <lineage>
        <taxon>Bacteria</taxon>
        <taxon>Bacillati</taxon>
        <taxon>Actinomycetota</taxon>
        <taxon>Actinomycetes</taxon>
        <taxon>Micrococcales</taxon>
        <taxon>Dermabacteraceae</taxon>
        <taxon>Brachybacterium</taxon>
    </lineage>
</organism>
<dbReference type="AlphaFoldDB" id="A0A022L121"/>
<protein>
    <recommendedName>
        <fullName evidence="1">AB hydrolase-1 domain-containing protein</fullName>
    </recommendedName>
</protein>
<dbReference type="STRING" id="1249481.D641_0100200"/>
<gene>
    <name evidence="2" type="ORF">D641_0100200</name>
</gene>
<proteinExistence type="predicted"/>
<dbReference type="InterPro" id="IPR029058">
    <property type="entry name" value="AB_hydrolase_fold"/>
</dbReference>
<reference evidence="2 3" key="1">
    <citation type="journal article" date="2013" name="Genome Announc.">
        <title>Draft genome sequence of an Actinobacterium, Brachybacterium muris strain UCD-AY4.</title>
        <authorList>
            <person name="Lo J.R."/>
            <person name="Lang J.M."/>
            <person name="Darling A.E."/>
            <person name="Eisen J.A."/>
            <person name="Coil D.A."/>
        </authorList>
    </citation>
    <scope>NUCLEOTIDE SEQUENCE [LARGE SCALE GENOMIC DNA]</scope>
    <source>
        <strain evidence="2 3">UCD-AY4</strain>
    </source>
</reference>
<dbReference type="GO" id="GO:0003824">
    <property type="term" value="F:catalytic activity"/>
    <property type="evidence" value="ECO:0007669"/>
    <property type="project" value="UniProtKB-ARBA"/>
</dbReference>
<dbReference type="HOGENOM" id="CLU_020336_9_0_11"/>
<dbReference type="PANTHER" id="PTHR42886:SF29">
    <property type="entry name" value="PUMMELIG, ISOFORM A"/>
    <property type="match status" value="1"/>
</dbReference>